<dbReference type="InterPro" id="IPR050595">
    <property type="entry name" value="Bact_response_regulator"/>
</dbReference>
<dbReference type="SUPFAM" id="SSF52172">
    <property type="entry name" value="CheY-like"/>
    <property type="match status" value="1"/>
</dbReference>
<feature type="domain" description="Response regulatory" evidence="5">
    <location>
        <begin position="5"/>
        <end position="119"/>
    </location>
</feature>
<protein>
    <recommendedName>
        <fullName evidence="1">Stage 0 sporulation protein A homolog</fullName>
    </recommendedName>
</protein>
<name>A0A1W1W3C9_9FIRM</name>
<dbReference type="RefSeq" id="WP_340631051.1">
    <property type="nucleotide sequence ID" value="NZ_LT838272.1"/>
</dbReference>
<dbReference type="Proteomes" id="UP000192569">
    <property type="component" value="Chromosome I"/>
</dbReference>
<evidence type="ECO:0000313" key="6">
    <source>
        <dbReference type="EMBL" id="SMC00127.1"/>
    </source>
</evidence>
<dbReference type="CDD" id="cd00156">
    <property type="entry name" value="REC"/>
    <property type="match status" value="1"/>
</dbReference>
<reference evidence="6 7" key="1">
    <citation type="submission" date="2017-04" db="EMBL/GenBank/DDBJ databases">
        <authorList>
            <person name="Afonso C.L."/>
            <person name="Miller P.J."/>
            <person name="Scott M.A."/>
            <person name="Spackman E."/>
            <person name="Goraichik I."/>
            <person name="Dimitrov K.M."/>
            <person name="Suarez D.L."/>
            <person name="Swayne D.E."/>
        </authorList>
    </citation>
    <scope>NUCLEOTIDE SEQUENCE [LARGE SCALE GENOMIC DNA]</scope>
    <source>
        <strain evidence="6 7">ToBE</strain>
    </source>
</reference>
<dbReference type="Gene3D" id="3.40.50.2300">
    <property type="match status" value="1"/>
</dbReference>
<proteinExistence type="predicted"/>
<dbReference type="InterPro" id="IPR001789">
    <property type="entry name" value="Sig_transdc_resp-reg_receiver"/>
</dbReference>
<gene>
    <name evidence="6" type="ORF">SAMN00808754_3299</name>
</gene>
<dbReference type="InterPro" id="IPR011006">
    <property type="entry name" value="CheY-like_superfamily"/>
</dbReference>
<dbReference type="PANTHER" id="PTHR44591">
    <property type="entry name" value="STRESS RESPONSE REGULATOR PROTEIN 1"/>
    <property type="match status" value="1"/>
</dbReference>
<evidence type="ECO:0000256" key="1">
    <source>
        <dbReference type="ARBA" id="ARBA00018672"/>
    </source>
</evidence>
<evidence type="ECO:0000256" key="3">
    <source>
        <dbReference type="ARBA" id="ARBA00024867"/>
    </source>
</evidence>
<evidence type="ECO:0000259" key="5">
    <source>
        <dbReference type="PROSITE" id="PS50110"/>
    </source>
</evidence>
<evidence type="ECO:0000313" key="7">
    <source>
        <dbReference type="Proteomes" id="UP000192569"/>
    </source>
</evidence>
<dbReference type="PANTHER" id="PTHR44591:SF3">
    <property type="entry name" value="RESPONSE REGULATORY DOMAIN-CONTAINING PROTEIN"/>
    <property type="match status" value="1"/>
</dbReference>
<feature type="modified residue" description="4-aspartylphosphate" evidence="4">
    <location>
        <position position="54"/>
    </location>
</feature>
<dbReference type="AlphaFoldDB" id="A0A1W1W3C9"/>
<dbReference type="Pfam" id="PF00072">
    <property type="entry name" value="Response_reg"/>
    <property type="match status" value="1"/>
</dbReference>
<comment type="function">
    <text evidence="3">May play the central regulatory role in sporulation. It may be an element of the effector pathway responsible for the activation of sporulation genes in response to nutritional stress. Spo0A may act in concert with spo0H (a sigma factor) to control the expression of some genes that are critical to the sporulation process.</text>
</comment>
<dbReference type="PROSITE" id="PS50110">
    <property type="entry name" value="RESPONSE_REGULATORY"/>
    <property type="match status" value="1"/>
</dbReference>
<dbReference type="EMBL" id="LT838272">
    <property type="protein sequence ID" value="SMC00127.1"/>
    <property type="molecule type" value="Genomic_DNA"/>
</dbReference>
<keyword evidence="2 4" id="KW-0597">Phosphoprotein</keyword>
<evidence type="ECO:0000256" key="2">
    <source>
        <dbReference type="ARBA" id="ARBA00022553"/>
    </source>
</evidence>
<evidence type="ECO:0000256" key="4">
    <source>
        <dbReference type="PROSITE-ProRule" id="PRU00169"/>
    </source>
</evidence>
<dbReference type="STRING" id="698762.SAMN00808754_3299"/>
<dbReference type="GO" id="GO:0000160">
    <property type="term" value="P:phosphorelay signal transduction system"/>
    <property type="evidence" value="ECO:0007669"/>
    <property type="project" value="InterPro"/>
</dbReference>
<organism evidence="6 7">
    <name type="scientific">Thermanaeromonas toyohensis ToBE</name>
    <dbReference type="NCBI Taxonomy" id="698762"/>
    <lineage>
        <taxon>Bacteria</taxon>
        <taxon>Bacillati</taxon>
        <taxon>Bacillota</taxon>
        <taxon>Clostridia</taxon>
        <taxon>Neomoorellales</taxon>
        <taxon>Neomoorellaceae</taxon>
        <taxon>Thermanaeromonas</taxon>
    </lineage>
</organism>
<dbReference type="SMART" id="SM00448">
    <property type="entry name" value="REC"/>
    <property type="match status" value="1"/>
</dbReference>
<sequence>MKKDSILIVDDQPGVRRLLLEALRQAGFRVFQAASGEEGLQKIISEKPSLAILDMKMPGMSGVEFLRELHRRAWSLPIIVVTAYEDKDLAEQARKLGVQYFLHKPFDLSHLYHLVDIALAQQCYPDLEVLTG</sequence>
<keyword evidence="7" id="KW-1185">Reference proteome</keyword>
<accession>A0A1W1W3C9</accession>